<dbReference type="Proteomes" id="UP000825072">
    <property type="component" value="Chromosome 1"/>
</dbReference>
<keyword evidence="12" id="KW-0456">Lyase</keyword>
<protein>
    <recommendedName>
        <fullName evidence="6">Anthranilate synthase component 1</fullName>
        <ecNumber evidence="5">4.1.3.27</ecNumber>
    </recommendedName>
</protein>
<dbReference type="PANTHER" id="PTHR11236:SF46">
    <property type="entry name" value="ANTHRANILATE SYNTHASE COMPONENT 1"/>
    <property type="match status" value="1"/>
</dbReference>
<dbReference type="EMBL" id="AP024747">
    <property type="protein sequence ID" value="BCY25166.1"/>
    <property type="molecule type" value="Genomic_DNA"/>
</dbReference>
<dbReference type="AlphaFoldDB" id="A0AAD1KQA4"/>
<evidence type="ECO:0000256" key="6">
    <source>
        <dbReference type="ARBA" id="ARBA00020653"/>
    </source>
</evidence>
<evidence type="ECO:0000256" key="2">
    <source>
        <dbReference type="ARBA" id="ARBA00004873"/>
    </source>
</evidence>
<dbReference type="RefSeq" id="WP_002526870.1">
    <property type="nucleotide sequence ID" value="NZ_AP024747.1"/>
</dbReference>
<dbReference type="InterPro" id="IPR005801">
    <property type="entry name" value="ADC_synthase"/>
</dbReference>
<comment type="pathway">
    <text evidence="2">Amino-acid biosynthesis; L-tryptophan biosynthesis; L-tryptophan from chorismate: step 1/5.</text>
</comment>
<dbReference type="GO" id="GO:0004049">
    <property type="term" value="F:anthranilate synthase activity"/>
    <property type="evidence" value="ECO:0007669"/>
    <property type="project" value="UniProtKB-EC"/>
</dbReference>
<dbReference type="PANTHER" id="PTHR11236">
    <property type="entry name" value="AMINOBENZOATE/ANTHRANILATE SYNTHASE"/>
    <property type="match status" value="1"/>
</dbReference>
<evidence type="ECO:0000313" key="16">
    <source>
        <dbReference type="EMBL" id="BCY25166.1"/>
    </source>
</evidence>
<keyword evidence="10" id="KW-0460">Magnesium</keyword>
<evidence type="ECO:0000256" key="3">
    <source>
        <dbReference type="ARBA" id="ARBA00009562"/>
    </source>
</evidence>
<evidence type="ECO:0000256" key="12">
    <source>
        <dbReference type="ARBA" id="ARBA00023239"/>
    </source>
</evidence>
<comment type="catalytic activity">
    <reaction evidence="14">
        <text>chorismate + L-glutamine = anthranilate + pyruvate + L-glutamate + H(+)</text>
        <dbReference type="Rhea" id="RHEA:21732"/>
        <dbReference type="ChEBI" id="CHEBI:15361"/>
        <dbReference type="ChEBI" id="CHEBI:15378"/>
        <dbReference type="ChEBI" id="CHEBI:16567"/>
        <dbReference type="ChEBI" id="CHEBI:29748"/>
        <dbReference type="ChEBI" id="CHEBI:29985"/>
        <dbReference type="ChEBI" id="CHEBI:58359"/>
        <dbReference type="EC" id="4.1.3.27"/>
    </reaction>
</comment>
<evidence type="ECO:0000256" key="5">
    <source>
        <dbReference type="ARBA" id="ARBA00012266"/>
    </source>
</evidence>
<evidence type="ECO:0000256" key="14">
    <source>
        <dbReference type="ARBA" id="ARBA00047683"/>
    </source>
</evidence>
<evidence type="ECO:0000256" key="1">
    <source>
        <dbReference type="ARBA" id="ARBA00001946"/>
    </source>
</evidence>
<evidence type="ECO:0000256" key="8">
    <source>
        <dbReference type="ARBA" id="ARBA00022723"/>
    </source>
</evidence>
<comment type="function">
    <text evidence="13">Part of a heterotetrameric complex that catalyzes the two-step biosynthesis of anthranilate, an intermediate in the biosynthesis of L-tryptophan. In the first step, the glutamine-binding beta subunit (TrpG) of anthranilate synthase (AS) provides the glutamine amidotransferase activity which generates ammonia as a substrate that, along with chorismate, is used in the second step, catalyzed by the large alpha subunit of AS (TrpE) to produce anthranilate. In the absence of TrpG, TrpE can synthesize anthranilate directly from chorismate and high concentrations of ammonia.</text>
</comment>
<evidence type="ECO:0000313" key="17">
    <source>
        <dbReference type="Proteomes" id="UP000825072"/>
    </source>
</evidence>
<proteinExistence type="inferred from homology"/>
<dbReference type="GeneID" id="92880770"/>
<keyword evidence="8" id="KW-0479">Metal-binding</keyword>
<dbReference type="GO" id="GO:0046872">
    <property type="term" value="F:metal ion binding"/>
    <property type="evidence" value="ECO:0007669"/>
    <property type="project" value="UniProtKB-KW"/>
</dbReference>
<keyword evidence="9" id="KW-0822">Tryptophan biosynthesis</keyword>
<dbReference type="Gene3D" id="3.60.120.10">
    <property type="entry name" value="Anthranilate synthase"/>
    <property type="match status" value="1"/>
</dbReference>
<accession>A0AAD1KQA4</accession>
<dbReference type="InterPro" id="IPR006805">
    <property type="entry name" value="Anth_synth_I_N"/>
</dbReference>
<evidence type="ECO:0000256" key="9">
    <source>
        <dbReference type="ARBA" id="ARBA00022822"/>
    </source>
</evidence>
<dbReference type="SUPFAM" id="SSF56322">
    <property type="entry name" value="ADC synthase"/>
    <property type="match status" value="1"/>
</dbReference>
<comment type="subunit">
    <text evidence="4">Heterotetramer consisting of two non-identical subunits: a beta subunit (TrpG) and a large alpha subunit (TrpE).</text>
</comment>
<dbReference type="EC" id="4.1.3.27" evidence="5"/>
<name>A0AAD1KQA4_9ACTN</name>
<sequence length="220" mass="23335">MIDVTPSCEEFAALAVNHTVVSARTKLVCDGDTPVGLYQHLCGDRGLTFLLESAESGVWSRWSFIGVNARCALITDGNSVEWVAERPAGLAVSNDPLGALKEALAGLSTPAEPDLPPLTSGFVGYIGYDTVRRLEDIGDDVVDDLGLPAACLMLVGEIAVLDHQRGELWLISNQVVNGIDPGQAYDTAVSALATMVARLAESREALTARVVEHPAVPVQR</sequence>
<reference evidence="16" key="1">
    <citation type="submission" date="2021-06" db="EMBL/GenBank/DDBJ databases">
        <title>Genome sequence of Cutibacterium modestum strain KB17-24694.</title>
        <authorList>
            <person name="Dekio I."/>
            <person name="Asahina A."/>
            <person name="Nishida M."/>
        </authorList>
    </citation>
    <scope>NUCLEOTIDE SEQUENCE</scope>
    <source>
        <strain evidence="16">KB17-24694</strain>
    </source>
</reference>
<comment type="similarity">
    <text evidence="3">Belongs to the anthranilate synthase component I family.</text>
</comment>
<evidence type="ECO:0000256" key="4">
    <source>
        <dbReference type="ARBA" id="ARBA00011575"/>
    </source>
</evidence>
<feature type="domain" description="Anthranilate synthase component I N-terminal" evidence="15">
    <location>
        <begin position="31"/>
        <end position="170"/>
    </location>
</feature>
<evidence type="ECO:0000256" key="7">
    <source>
        <dbReference type="ARBA" id="ARBA00022605"/>
    </source>
</evidence>
<comment type="cofactor">
    <cofactor evidence="1">
        <name>Mg(2+)</name>
        <dbReference type="ChEBI" id="CHEBI:18420"/>
    </cofactor>
</comment>
<evidence type="ECO:0000256" key="13">
    <source>
        <dbReference type="ARBA" id="ARBA00025634"/>
    </source>
</evidence>
<dbReference type="GO" id="GO:0000162">
    <property type="term" value="P:L-tryptophan biosynthetic process"/>
    <property type="evidence" value="ECO:0007669"/>
    <property type="project" value="UniProtKB-KW"/>
</dbReference>
<keyword evidence="11" id="KW-0057">Aromatic amino acid biosynthesis</keyword>
<evidence type="ECO:0000256" key="10">
    <source>
        <dbReference type="ARBA" id="ARBA00022842"/>
    </source>
</evidence>
<keyword evidence="7" id="KW-0028">Amino-acid biosynthesis</keyword>
<evidence type="ECO:0000256" key="11">
    <source>
        <dbReference type="ARBA" id="ARBA00023141"/>
    </source>
</evidence>
<evidence type="ECO:0000259" key="15">
    <source>
        <dbReference type="Pfam" id="PF04715"/>
    </source>
</evidence>
<dbReference type="Pfam" id="PF04715">
    <property type="entry name" value="Anth_synt_I_N"/>
    <property type="match status" value="1"/>
</dbReference>
<dbReference type="InterPro" id="IPR019999">
    <property type="entry name" value="Anth_synth_I-like"/>
</dbReference>
<gene>
    <name evidence="16" type="ORF">KB1_11560</name>
</gene>
<organism evidence="16 17">
    <name type="scientific">Cutibacterium modestum</name>
    <dbReference type="NCBI Taxonomy" id="2559073"/>
    <lineage>
        <taxon>Bacteria</taxon>
        <taxon>Bacillati</taxon>
        <taxon>Actinomycetota</taxon>
        <taxon>Actinomycetes</taxon>
        <taxon>Propionibacteriales</taxon>
        <taxon>Propionibacteriaceae</taxon>
        <taxon>Cutibacterium</taxon>
    </lineage>
</organism>